<dbReference type="Proteomes" id="UP000242188">
    <property type="component" value="Unassembled WGS sequence"/>
</dbReference>
<proteinExistence type="predicted"/>
<dbReference type="PANTHER" id="PTHR33964:SF1">
    <property type="entry name" value="RE45066P"/>
    <property type="match status" value="1"/>
</dbReference>
<evidence type="ECO:0000313" key="1">
    <source>
        <dbReference type="EMBL" id="OWF39325.1"/>
    </source>
</evidence>
<dbReference type="AlphaFoldDB" id="A0A210PS50"/>
<gene>
    <name evidence="1" type="ORF">KP79_PYT11784</name>
</gene>
<reference evidence="1 2" key="1">
    <citation type="journal article" date="2017" name="Nat. Ecol. Evol.">
        <title>Scallop genome provides insights into evolution of bilaterian karyotype and development.</title>
        <authorList>
            <person name="Wang S."/>
            <person name="Zhang J."/>
            <person name="Jiao W."/>
            <person name="Li J."/>
            <person name="Xun X."/>
            <person name="Sun Y."/>
            <person name="Guo X."/>
            <person name="Huan P."/>
            <person name="Dong B."/>
            <person name="Zhang L."/>
            <person name="Hu X."/>
            <person name="Sun X."/>
            <person name="Wang J."/>
            <person name="Zhao C."/>
            <person name="Wang Y."/>
            <person name="Wang D."/>
            <person name="Huang X."/>
            <person name="Wang R."/>
            <person name="Lv J."/>
            <person name="Li Y."/>
            <person name="Zhang Z."/>
            <person name="Liu B."/>
            <person name="Lu W."/>
            <person name="Hui Y."/>
            <person name="Liang J."/>
            <person name="Zhou Z."/>
            <person name="Hou R."/>
            <person name="Li X."/>
            <person name="Liu Y."/>
            <person name="Li H."/>
            <person name="Ning X."/>
            <person name="Lin Y."/>
            <person name="Zhao L."/>
            <person name="Xing Q."/>
            <person name="Dou J."/>
            <person name="Li Y."/>
            <person name="Mao J."/>
            <person name="Guo H."/>
            <person name="Dou H."/>
            <person name="Li T."/>
            <person name="Mu C."/>
            <person name="Jiang W."/>
            <person name="Fu Q."/>
            <person name="Fu X."/>
            <person name="Miao Y."/>
            <person name="Liu J."/>
            <person name="Yu Q."/>
            <person name="Li R."/>
            <person name="Liao H."/>
            <person name="Li X."/>
            <person name="Kong Y."/>
            <person name="Jiang Z."/>
            <person name="Chourrout D."/>
            <person name="Li R."/>
            <person name="Bao Z."/>
        </authorList>
    </citation>
    <scope>NUCLEOTIDE SEQUENCE [LARGE SCALE GENOMIC DNA]</scope>
    <source>
        <strain evidence="1 2">PY_sf001</strain>
    </source>
</reference>
<accession>A0A210PS50</accession>
<keyword evidence="2" id="KW-1185">Reference proteome</keyword>
<organism evidence="1 2">
    <name type="scientific">Mizuhopecten yessoensis</name>
    <name type="common">Japanese scallop</name>
    <name type="synonym">Patinopecten yessoensis</name>
    <dbReference type="NCBI Taxonomy" id="6573"/>
    <lineage>
        <taxon>Eukaryota</taxon>
        <taxon>Metazoa</taxon>
        <taxon>Spiralia</taxon>
        <taxon>Lophotrochozoa</taxon>
        <taxon>Mollusca</taxon>
        <taxon>Bivalvia</taxon>
        <taxon>Autobranchia</taxon>
        <taxon>Pteriomorphia</taxon>
        <taxon>Pectinida</taxon>
        <taxon>Pectinoidea</taxon>
        <taxon>Pectinidae</taxon>
        <taxon>Mizuhopecten</taxon>
    </lineage>
</organism>
<evidence type="ECO:0000313" key="2">
    <source>
        <dbReference type="Proteomes" id="UP000242188"/>
    </source>
</evidence>
<dbReference type="PANTHER" id="PTHR33964">
    <property type="entry name" value="RE45066P-RELATED"/>
    <property type="match status" value="1"/>
</dbReference>
<sequence>MAMAGSTTNIRIRARCVGSGPAALIVFVTLFMVSVTDGQCPSKLKMHSFSCFGDYNTQFLNMQKSQRTLFSGVDVELLRAFCSAYMSAMSCINQLKAECGEDHHHVIDVPLINLNGATDELSFMCQNDDIYEVYARHMSCYMVHGSYSERCFHDVMNTTSRFLKRVNWKSLDDLCRDLSQVMQCIKDNIGRSCGQEAASLMDVLAKPMVRSSTMCDRHVFSTKVYSETYQRTTFVPPEGTNRRVISIRESDSYNGGGRTTLYPLILIICVVISLSTTRSKHLFYNERRI</sequence>
<dbReference type="EMBL" id="NEDP02005531">
    <property type="protein sequence ID" value="OWF39325.1"/>
    <property type="molecule type" value="Genomic_DNA"/>
</dbReference>
<dbReference type="OrthoDB" id="6052570at2759"/>
<comment type="caution">
    <text evidence="1">The sequence shown here is derived from an EMBL/GenBank/DDBJ whole genome shotgun (WGS) entry which is preliminary data.</text>
</comment>
<name>A0A210PS50_MIZYE</name>
<protein>
    <submittedName>
        <fullName evidence="1">Uncharacterized protein</fullName>
    </submittedName>
</protein>